<keyword evidence="4" id="KW-0949">S-adenosyl-L-methionine</keyword>
<sequence length="211" mass="23368">MVGDEGAEEDGVEGLAFLDRLLAGDANFSNHSKGRTQKAMDVGAGVGRVTKTILLKRYRQVRLVEGDAALSKRSRTYLGKKRCANGRCTFTCAMLQNLQNLPPDEESYDVVWVQWCLQYLTDVDVILAIKNLASSLTEKTGYLIIKENRPYGSARGDRFQMDTPSCSGRYDITRTDNHHRLLFQRAGLVVVLAEEGVETNTYALVDGGTVV</sequence>
<dbReference type="GO" id="GO:0000179">
    <property type="term" value="F:rRNA (adenine-N6,N6-)-dimethyltransferase activity"/>
    <property type="evidence" value="ECO:0007669"/>
    <property type="project" value="InterPro"/>
</dbReference>
<evidence type="ECO:0000256" key="9">
    <source>
        <dbReference type="ARBA" id="ARBA00047885"/>
    </source>
</evidence>
<evidence type="ECO:0000256" key="5">
    <source>
        <dbReference type="ARBA" id="ARBA00039112"/>
    </source>
</evidence>
<keyword evidence="2" id="KW-0489">Methyltransferase</keyword>
<keyword evidence="3" id="KW-0808">Transferase</keyword>
<dbReference type="AlphaFoldDB" id="A0A6U4A724"/>
<dbReference type="Gene3D" id="3.40.50.150">
    <property type="entry name" value="Vaccinia Virus protein VP39"/>
    <property type="match status" value="1"/>
</dbReference>
<reference evidence="11" key="1">
    <citation type="submission" date="2021-01" db="EMBL/GenBank/DDBJ databases">
        <authorList>
            <person name="Corre E."/>
            <person name="Pelletier E."/>
            <person name="Niang G."/>
            <person name="Scheremetjew M."/>
            <person name="Finn R."/>
            <person name="Kale V."/>
            <person name="Holt S."/>
            <person name="Cochrane G."/>
            <person name="Meng A."/>
            <person name="Brown T."/>
            <person name="Cohen L."/>
        </authorList>
    </citation>
    <scope>NUCLEOTIDE SEQUENCE</scope>
    <source>
        <strain evidence="11">Pop2</strain>
    </source>
</reference>
<evidence type="ECO:0000256" key="4">
    <source>
        <dbReference type="ARBA" id="ARBA00022691"/>
    </source>
</evidence>
<dbReference type="GO" id="GO:0071885">
    <property type="term" value="F:N-terminal protein N-methyltransferase activity"/>
    <property type="evidence" value="ECO:0007669"/>
    <property type="project" value="UniProtKB-EC"/>
</dbReference>
<dbReference type="PANTHER" id="PTHR12753:SF0">
    <property type="entry name" value="ALPHA N-TERMINAL PROTEIN METHYLTRANSFERASE 1"/>
    <property type="match status" value="1"/>
</dbReference>
<gene>
    <name evidence="11" type="ORF">DBRI1063_LOCUS13914</name>
</gene>
<comment type="similarity">
    <text evidence="1">Belongs to the methyltransferase superfamily. NTM1 family.</text>
</comment>
<comment type="catalytic activity">
    <reaction evidence="9">
        <text>N-terminal L-prolyl-L-prolyl-L-lysyl-[protein] + 2 S-adenosyl-L-methionine = N-terminal N,N-dimethyl-L-prolyl-L-prolyl-L-lysyl-[protein] + 2 S-adenosyl-L-homocysteine + 2 H(+)</text>
        <dbReference type="Rhea" id="RHEA:54736"/>
        <dbReference type="Rhea" id="RHEA-COMP:13787"/>
        <dbReference type="Rhea" id="RHEA-COMP:13974"/>
        <dbReference type="ChEBI" id="CHEBI:15378"/>
        <dbReference type="ChEBI" id="CHEBI:57856"/>
        <dbReference type="ChEBI" id="CHEBI:59789"/>
        <dbReference type="ChEBI" id="CHEBI:138059"/>
        <dbReference type="ChEBI" id="CHEBI:138318"/>
        <dbReference type="EC" id="2.1.1.244"/>
    </reaction>
</comment>
<dbReference type="InterPro" id="IPR029063">
    <property type="entry name" value="SAM-dependent_MTases_sf"/>
</dbReference>
<dbReference type="PANTHER" id="PTHR12753">
    <property type="entry name" value="AD-003 - RELATED"/>
    <property type="match status" value="1"/>
</dbReference>
<organism evidence="11">
    <name type="scientific">Ditylum brightwellii</name>
    <dbReference type="NCBI Taxonomy" id="49249"/>
    <lineage>
        <taxon>Eukaryota</taxon>
        <taxon>Sar</taxon>
        <taxon>Stramenopiles</taxon>
        <taxon>Ochrophyta</taxon>
        <taxon>Bacillariophyta</taxon>
        <taxon>Mediophyceae</taxon>
        <taxon>Lithodesmiophycidae</taxon>
        <taxon>Lithodesmiales</taxon>
        <taxon>Lithodesmiaceae</taxon>
        <taxon>Ditylum</taxon>
    </lineage>
</organism>
<comment type="catalytic activity">
    <reaction evidence="10">
        <text>N-terminal L-alanyl-L-prolyl-L-lysyl-[protein] + 3 S-adenosyl-L-methionine = N-terminal N,N,N-trimethyl-L-alanyl-L-prolyl-L-lysyl-[protein] + 3 S-adenosyl-L-homocysteine + 3 H(+)</text>
        <dbReference type="Rhea" id="RHEA:54712"/>
        <dbReference type="Rhea" id="RHEA-COMP:13785"/>
        <dbReference type="Rhea" id="RHEA-COMP:13971"/>
        <dbReference type="ChEBI" id="CHEBI:15378"/>
        <dbReference type="ChEBI" id="CHEBI:57856"/>
        <dbReference type="ChEBI" id="CHEBI:59789"/>
        <dbReference type="ChEBI" id="CHEBI:138057"/>
        <dbReference type="ChEBI" id="CHEBI:138315"/>
        <dbReference type="EC" id="2.1.1.244"/>
    </reaction>
</comment>
<evidence type="ECO:0000313" key="11">
    <source>
        <dbReference type="EMBL" id="CAD9335707.1"/>
    </source>
</evidence>
<comment type="catalytic activity">
    <reaction evidence="8">
        <text>N-terminal L-seryl-L-prolyl-L-lysyl-[protein] + 3 S-adenosyl-L-methionine = N-terminal N,N,N-trimethyl-L-seryl-L-prolyl-L-lysyl-[protein] + 3 S-adenosyl-L-homocysteine + 3 H(+)</text>
        <dbReference type="Rhea" id="RHEA:54724"/>
        <dbReference type="Rhea" id="RHEA-COMP:13789"/>
        <dbReference type="Rhea" id="RHEA-COMP:13973"/>
        <dbReference type="ChEBI" id="CHEBI:15378"/>
        <dbReference type="ChEBI" id="CHEBI:57856"/>
        <dbReference type="ChEBI" id="CHEBI:59789"/>
        <dbReference type="ChEBI" id="CHEBI:138061"/>
        <dbReference type="ChEBI" id="CHEBI:138317"/>
        <dbReference type="EC" id="2.1.1.244"/>
    </reaction>
</comment>
<dbReference type="PROSITE" id="PS01131">
    <property type="entry name" value="RRNA_A_DIMETH"/>
    <property type="match status" value="1"/>
</dbReference>
<accession>A0A6U4A724</accession>
<proteinExistence type="inferred from homology"/>
<name>A0A6U4A724_9STRA</name>
<dbReference type="GO" id="GO:0005737">
    <property type="term" value="C:cytoplasm"/>
    <property type="evidence" value="ECO:0007669"/>
    <property type="project" value="TreeGrafter"/>
</dbReference>
<dbReference type="EC" id="2.1.1.244" evidence="5"/>
<evidence type="ECO:0000256" key="1">
    <source>
        <dbReference type="ARBA" id="ARBA00009059"/>
    </source>
</evidence>
<dbReference type="Pfam" id="PF05891">
    <property type="entry name" value="Methyltransf_PK"/>
    <property type="match status" value="1"/>
</dbReference>
<dbReference type="EMBL" id="HBGN01021792">
    <property type="protein sequence ID" value="CAD9335707.1"/>
    <property type="molecule type" value="Transcribed_RNA"/>
</dbReference>
<evidence type="ECO:0000256" key="2">
    <source>
        <dbReference type="ARBA" id="ARBA00022603"/>
    </source>
</evidence>
<evidence type="ECO:0000256" key="10">
    <source>
        <dbReference type="ARBA" id="ARBA00048167"/>
    </source>
</evidence>
<dbReference type="InterPro" id="IPR020596">
    <property type="entry name" value="rRNA_Ade_Mease_Trfase_CS"/>
</dbReference>
<evidence type="ECO:0000256" key="6">
    <source>
        <dbReference type="ARBA" id="ARBA00039449"/>
    </source>
</evidence>
<dbReference type="InterPro" id="IPR008576">
    <property type="entry name" value="MeTrfase_NTM1"/>
</dbReference>
<evidence type="ECO:0000256" key="3">
    <source>
        <dbReference type="ARBA" id="ARBA00022679"/>
    </source>
</evidence>
<evidence type="ECO:0000256" key="8">
    <source>
        <dbReference type="ARBA" id="ARBA00047306"/>
    </source>
</evidence>
<evidence type="ECO:0000256" key="7">
    <source>
        <dbReference type="ARBA" id="ARBA00043129"/>
    </source>
</evidence>
<dbReference type="SUPFAM" id="SSF53335">
    <property type="entry name" value="S-adenosyl-L-methionine-dependent methyltransferases"/>
    <property type="match status" value="1"/>
</dbReference>
<protein>
    <recommendedName>
        <fullName evidence="6">Alpha N-terminal protein methyltransferase 1</fullName>
        <ecNumber evidence="5">2.1.1.244</ecNumber>
    </recommendedName>
    <alternativeName>
        <fullName evidence="7">X-Pro-Lys N-terminal protein methyltransferase 1</fullName>
    </alternativeName>
</protein>